<dbReference type="Proteomes" id="UP000314960">
    <property type="component" value="Chromosome"/>
</dbReference>
<dbReference type="KEGG" id="lhw:BSQ49_09860"/>
<dbReference type="EMBL" id="CP018176">
    <property type="protein sequence ID" value="AUJ30461.1"/>
    <property type="molecule type" value="Genomic_DNA"/>
</dbReference>
<keyword evidence="1" id="KW-0472">Membrane</keyword>
<accession>A0A3Q8CCZ6</accession>
<name>A0A3Q8CCZ6_9LACO</name>
<evidence type="ECO:0000313" key="3">
    <source>
        <dbReference type="Proteomes" id="UP000314960"/>
    </source>
</evidence>
<proteinExistence type="predicted"/>
<feature type="transmembrane region" description="Helical" evidence="1">
    <location>
        <begin position="73"/>
        <end position="91"/>
    </location>
</feature>
<dbReference type="RefSeq" id="WP_141054699.1">
    <property type="nucleotide sequence ID" value="NZ_CP018176.1"/>
</dbReference>
<protein>
    <submittedName>
        <fullName evidence="2">Uncharacterized protein</fullName>
    </submittedName>
</protein>
<evidence type="ECO:0000313" key="2">
    <source>
        <dbReference type="EMBL" id="AUJ30461.1"/>
    </source>
</evidence>
<dbReference type="AlphaFoldDB" id="A0A3Q8CCZ6"/>
<feature type="transmembrane region" description="Helical" evidence="1">
    <location>
        <begin position="7"/>
        <end position="27"/>
    </location>
</feature>
<keyword evidence="1" id="KW-1133">Transmembrane helix</keyword>
<sequence length="123" mass="13197">MKKNTFVYLIVSTIVGILFALGMVGSLTSQNEYFHLSLLLGISGLLVLLLALITYRRSINKKGPRPTKAILKISALIVASCLLLGTGMSLVMVYSQIILGILLGIVGLLLLFGLIPLTIGIKK</sequence>
<feature type="transmembrane region" description="Helical" evidence="1">
    <location>
        <begin position="97"/>
        <end position="119"/>
    </location>
</feature>
<feature type="transmembrane region" description="Helical" evidence="1">
    <location>
        <begin position="33"/>
        <end position="53"/>
    </location>
</feature>
<evidence type="ECO:0000256" key="1">
    <source>
        <dbReference type="SAM" id="Phobius"/>
    </source>
</evidence>
<gene>
    <name evidence="2" type="ORF">BSQ49_09860</name>
</gene>
<keyword evidence="1" id="KW-0812">Transmembrane</keyword>
<organism evidence="2 3">
    <name type="scientific">Liquorilactobacillus hordei</name>
    <dbReference type="NCBI Taxonomy" id="468911"/>
    <lineage>
        <taxon>Bacteria</taxon>
        <taxon>Bacillati</taxon>
        <taxon>Bacillota</taxon>
        <taxon>Bacilli</taxon>
        <taxon>Lactobacillales</taxon>
        <taxon>Lactobacillaceae</taxon>
        <taxon>Liquorilactobacillus</taxon>
    </lineage>
</organism>
<reference evidence="2 3" key="1">
    <citation type="submission" date="2016-11" db="EMBL/GenBank/DDBJ databases">
        <title>Interaction between Lactobacillus species and yeast in water kefir.</title>
        <authorList>
            <person name="Behr J."/>
            <person name="Xu D."/>
            <person name="Vogel R.F."/>
        </authorList>
    </citation>
    <scope>NUCLEOTIDE SEQUENCE [LARGE SCALE GENOMIC DNA]</scope>
    <source>
        <strain evidence="2 3">TMW 1.1822</strain>
    </source>
</reference>